<dbReference type="RefSeq" id="WP_203380648.1">
    <property type="nucleotide sequence ID" value="NZ_JAENHP010000015.1"/>
</dbReference>
<dbReference type="Proteomes" id="UP000632138">
    <property type="component" value="Unassembled WGS sequence"/>
</dbReference>
<name>A0ABS2ALC9_9ACTN</name>
<comment type="caution">
    <text evidence="1">The sequence shown here is derived from an EMBL/GenBank/DDBJ whole genome shotgun (WGS) entry which is preliminary data.</text>
</comment>
<evidence type="ECO:0000313" key="1">
    <source>
        <dbReference type="EMBL" id="MBM2620672.1"/>
    </source>
</evidence>
<accession>A0ABS2ALC9</accession>
<dbReference type="InterPro" id="IPR011009">
    <property type="entry name" value="Kinase-like_dom_sf"/>
</dbReference>
<evidence type="ECO:0000313" key="2">
    <source>
        <dbReference type="Proteomes" id="UP000632138"/>
    </source>
</evidence>
<dbReference type="EMBL" id="JAENHP010000015">
    <property type="protein sequence ID" value="MBM2620672.1"/>
    <property type="molecule type" value="Genomic_DNA"/>
</dbReference>
<dbReference type="SUPFAM" id="SSF56112">
    <property type="entry name" value="Protein kinase-like (PK-like)"/>
    <property type="match status" value="1"/>
</dbReference>
<proteinExistence type="predicted"/>
<organism evidence="1 2">
    <name type="scientific">Paractinoplanes ovalisporus</name>
    <dbReference type="NCBI Taxonomy" id="2810368"/>
    <lineage>
        <taxon>Bacteria</taxon>
        <taxon>Bacillati</taxon>
        <taxon>Actinomycetota</taxon>
        <taxon>Actinomycetes</taxon>
        <taxon>Micromonosporales</taxon>
        <taxon>Micromonosporaceae</taxon>
        <taxon>Paractinoplanes</taxon>
    </lineage>
</organism>
<reference evidence="1 2" key="1">
    <citation type="submission" date="2021-01" db="EMBL/GenBank/DDBJ databases">
        <title>Actinoplanes sp. nov. LDG1-06 isolated from lichen.</title>
        <authorList>
            <person name="Saeng-In P."/>
            <person name="Phongsopitanun W."/>
            <person name="Kanchanasin P."/>
            <person name="Yuki M."/>
            <person name="Kudo T."/>
            <person name="Ohkuma M."/>
            <person name="Tanasupawat S."/>
        </authorList>
    </citation>
    <scope>NUCLEOTIDE SEQUENCE [LARGE SCALE GENOMIC DNA]</scope>
    <source>
        <strain evidence="1 2">LDG1-06</strain>
    </source>
</reference>
<keyword evidence="2" id="KW-1185">Reference proteome</keyword>
<protein>
    <submittedName>
        <fullName evidence="1">Serine/threonine protein phosphatase</fullName>
    </submittedName>
</protein>
<sequence length="339" mass="37050">MHLSERIDRHRAAAQTLAALDDSGLSELLARASAPTAGFGGSTASVDVAGVPTFVKHVPLTELERRTGNVGSTANLFGLPTFYQYGFGSTGFGVWREVAVHTMTTEWVLEGGFGGFPLLHHWRIRPEPPGPADAAELERWVKHWDGDEAVRSRLEAISAAPETVVLFMEHIPSTVDQWLARQGDDAYAFVDRLLHDGSTFMRARGMTHFDAHFRNLLTDGDRIYFADFGLSTHAGFALDAAESAFVRRHADYDHAYTATHLTRWLVSTLLDVPWPEVMGRLRAHASDPAGLGLPDAATRIVARHLPVALVMGDFLDAFETVSKKTPFPAAEVARSLPGG</sequence>
<gene>
    <name evidence="1" type="ORF">JIG36_34745</name>
</gene>